<dbReference type="PANTHER" id="PTHR11548">
    <property type="entry name" value="THYMIDYLATE SYNTHASE 1"/>
    <property type="match status" value="1"/>
</dbReference>
<evidence type="ECO:0000256" key="11">
    <source>
        <dbReference type="ARBA" id="ARBA00047344"/>
    </source>
</evidence>
<keyword evidence="9" id="KW-0560">Oxidoreductase</keyword>
<evidence type="ECO:0000256" key="4">
    <source>
        <dbReference type="ARBA" id="ARBA00022563"/>
    </source>
</evidence>
<dbReference type="NCBIfam" id="TIGR03284">
    <property type="entry name" value="thym_sym"/>
    <property type="match status" value="1"/>
</dbReference>
<dbReference type="GO" id="GO:0005829">
    <property type="term" value="C:cytosol"/>
    <property type="evidence" value="ECO:0007669"/>
    <property type="project" value="TreeGrafter"/>
</dbReference>
<protein>
    <recommendedName>
        <fullName evidence="13">DHFR domain-containing protein</fullName>
    </recommendedName>
</protein>
<dbReference type="HAMAP" id="MF_00008">
    <property type="entry name" value="Thymidy_synth_bact"/>
    <property type="match status" value="1"/>
</dbReference>
<dbReference type="SUPFAM" id="SSF53597">
    <property type="entry name" value="Dihydrofolate reductase-like"/>
    <property type="match status" value="1"/>
</dbReference>
<dbReference type="InterPro" id="IPR036926">
    <property type="entry name" value="Thymidate_synth/dCMP_Mease_sf"/>
</dbReference>
<dbReference type="AlphaFoldDB" id="A0A6C0J233"/>
<keyword evidence="8" id="KW-0521">NADP</keyword>
<name>A0A6C0J233_9ZZZZ</name>
<dbReference type="PANTHER" id="PTHR11548:SF1">
    <property type="entry name" value="THYMIDYLATE SYNTHASE 1"/>
    <property type="match status" value="1"/>
</dbReference>
<dbReference type="InterPro" id="IPR023451">
    <property type="entry name" value="Thymidate_synth/dCMP_Mease_dom"/>
</dbReference>
<evidence type="ECO:0000256" key="6">
    <source>
        <dbReference type="ARBA" id="ARBA00022679"/>
    </source>
</evidence>
<proteinExistence type="inferred from homology"/>
<dbReference type="InterPro" id="IPR024072">
    <property type="entry name" value="DHFR-like_dom_sf"/>
</dbReference>
<evidence type="ECO:0000313" key="14">
    <source>
        <dbReference type="EMBL" id="QHT99734.1"/>
    </source>
</evidence>
<comment type="similarity">
    <text evidence="3">In the N-terminal section; belongs to the dihydrofolate reductase family.</text>
</comment>
<dbReference type="InterPro" id="IPR045097">
    <property type="entry name" value="Thymidate_synth/dCMP_Mease"/>
</dbReference>
<dbReference type="InterPro" id="IPR020940">
    <property type="entry name" value="Thymidylate_synthase_AS"/>
</dbReference>
<dbReference type="InterPro" id="IPR001796">
    <property type="entry name" value="DHFR_dom"/>
</dbReference>
<dbReference type="GO" id="GO:0004799">
    <property type="term" value="F:thymidylate synthase activity"/>
    <property type="evidence" value="ECO:0007669"/>
    <property type="project" value="UniProtKB-EC"/>
</dbReference>
<keyword evidence="10" id="KW-0511">Multifunctional enzyme</keyword>
<dbReference type="SUPFAM" id="SSF55831">
    <property type="entry name" value="Thymidylate synthase/dCMP hydroxymethylase"/>
    <property type="match status" value="1"/>
</dbReference>
<keyword evidence="5" id="KW-0489">Methyltransferase</keyword>
<dbReference type="PROSITE" id="PS00075">
    <property type="entry name" value="DHFR_1"/>
    <property type="match status" value="1"/>
</dbReference>
<dbReference type="CDD" id="cd00351">
    <property type="entry name" value="TS_Pyrimidine_HMase"/>
    <property type="match status" value="1"/>
</dbReference>
<dbReference type="UniPathway" id="UPA00077">
    <property type="reaction ID" value="UER00158"/>
</dbReference>
<comment type="similarity">
    <text evidence="2">In the C-terminal section; belongs to the thymidylate synthase family.</text>
</comment>
<sequence length="484" mass="55940">MKFYLIAACDKENGIGKDNTIPWHSKQDLSYFYNKTSTRNSNKNALVMGIKTFNDIIDSVGEKIIQGDNGNRIFIVCTSNTENIKNYNDNVKYYKGDIAPWNLRLFIEQNNNCYIDKVFYCGGQSIYNQALVYIPYMEEIYITQFAEQSFVCDKHIQIDQISSLCSRICCSRFMCDSLGLGFFITYVPTWSLYETNKYESKYMNLCKNIMLYGEWRDDRTGVGTVSLFGTRMSFDLSNDTIPALTTKKLAYNAVIKELLWFISGSTNSKVLEEQNVKIWTGNTSREFLDKRGLNDLEEGDIGAGYGFQWRHFGADYNGMAQNYDNQGVDQIKNIVHMLKHDKYSRRILLSAWNPSMLDKMALPPCHLLVQFYVTNENELCCQMYQRSADIFLGVPFNIFSYALLTHMLAKTCSLKAKKLVLCFGDTHIYQNHSNQINTQLSRVPMKFPKIFLNEKIENIFDYTFDDIKVLNYDCHPVIRASMAV</sequence>
<dbReference type="InterPro" id="IPR012262">
    <property type="entry name" value="DHFR-TS"/>
</dbReference>
<dbReference type="EMBL" id="MN740313">
    <property type="protein sequence ID" value="QHT99734.1"/>
    <property type="molecule type" value="Genomic_DNA"/>
</dbReference>
<dbReference type="CDD" id="cd00209">
    <property type="entry name" value="DHFR"/>
    <property type="match status" value="1"/>
</dbReference>
<dbReference type="GO" id="GO:0032259">
    <property type="term" value="P:methylation"/>
    <property type="evidence" value="ECO:0007669"/>
    <property type="project" value="UniProtKB-KW"/>
</dbReference>
<dbReference type="FunFam" id="3.30.572.10:FF:000013">
    <property type="entry name" value="Thymidylate synthase"/>
    <property type="match status" value="1"/>
</dbReference>
<evidence type="ECO:0000256" key="12">
    <source>
        <dbReference type="ARBA" id="ARBA00048873"/>
    </source>
</evidence>
<evidence type="ECO:0000256" key="3">
    <source>
        <dbReference type="ARBA" id="ARBA00010176"/>
    </source>
</evidence>
<keyword evidence="7" id="KW-0545">Nucleotide biosynthesis</keyword>
<dbReference type="PIRSF" id="PIRSF000389">
    <property type="entry name" value="DHFR-TS"/>
    <property type="match status" value="1"/>
</dbReference>
<dbReference type="Gene3D" id="3.40.430.10">
    <property type="entry name" value="Dihydrofolate Reductase, subunit A"/>
    <property type="match status" value="1"/>
</dbReference>
<evidence type="ECO:0000256" key="5">
    <source>
        <dbReference type="ARBA" id="ARBA00022603"/>
    </source>
</evidence>
<evidence type="ECO:0000256" key="2">
    <source>
        <dbReference type="ARBA" id="ARBA00006900"/>
    </source>
</evidence>
<accession>A0A6C0J233</accession>
<dbReference type="Pfam" id="PF00303">
    <property type="entry name" value="Thymidylat_synt"/>
    <property type="match status" value="1"/>
</dbReference>
<evidence type="ECO:0000259" key="13">
    <source>
        <dbReference type="PROSITE" id="PS51330"/>
    </source>
</evidence>
<evidence type="ECO:0000256" key="8">
    <source>
        <dbReference type="ARBA" id="ARBA00022857"/>
    </source>
</evidence>
<evidence type="ECO:0000256" key="9">
    <source>
        <dbReference type="ARBA" id="ARBA00023002"/>
    </source>
</evidence>
<reference evidence="14" key="1">
    <citation type="journal article" date="2020" name="Nature">
        <title>Giant virus diversity and host interactions through global metagenomics.</title>
        <authorList>
            <person name="Schulz F."/>
            <person name="Roux S."/>
            <person name="Paez-Espino D."/>
            <person name="Jungbluth S."/>
            <person name="Walsh D.A."/>
            <person name="Denef V.J."/>
            <person name="McMahon K.D."/>
            <person name="Konstantinidis K.T."/>
            <person name="Eloe-Fadrosh E.A."/>
            <person name="Kyrpides N.C."/>
            <person name="Woyke T."/>
        </authorList>
    </citation>
    <scope>NUCLEOTIDE SEQUENCE</scope>
    <source>
        <strain evidence="14">GVMAG-M-3300025727-45</strain>
    </source>
</reference>
<comment type="catalytic activity">
    <reaction evidence="11">
        <text>dUMP + (6R)-5,10-methylene-5,6,7,8-tetrahydrofolate = 7,8-dihydrofolate + dTMP</text>
        <dbReference type="Rhea" id="RHEA:12104"/>
        <dbReference type="ChEBI" id="CHEBI:15636"/>
        <dbReference type="ChEBI" id="CHEBI:57451"/>
        <dbReference type="ChEBI" id="CHEBI:63528"/>
        <dbReference type="ChEBI" id="CHEBI:246422"/>
        <dbReference type="EC" id="2.1.1.45"/>
    </reaction>
</comment>
<dbReference type="NCBIfam" id="NF002497">
    <property type="entry name" value="PRK01827.1-3"/>
    <property type="match status" value="1"/>
</dbReference>
<dbReference type="InterPro" id="IPR000398">
    <property type="entry name" value="Thymidylate_synthase"/>
</dbReference>
<dbReference type="Pfam" id="PF00186">
    <property type="entry name" value="DHFR_1"/>
    <property type="match status" value="1"/>
</dbReference>
<dbReference type="GO" id="GO:0046654">
    <property type="term" value="P:tetrahydrofolate biosynthetic process"/>
    <property type="evidence" value="ECO:0007669"/>
    <property type="project" value="UniProtKB-UniPathway"/>
</dbReference>
<organism evidence="14">
    <name type="scientific">viral metagenome</name>
    <dbReference type="NCBI Taxonomy" id="1070528"/>
    <lineage>
        <taxon>unclassified sequences</taxon>
        <taxon>metagenomes</taxon>
        <taxon>organismal metagenomes</taxon>
    </lineage>
</organism>
<dbReference type="Gene3D" id="3.30.572.10">
    <property type="entry name" value="Thymidylate synthase/dCMP hydroxymethylase domain"/>
    <property type="match status" value="1"/>
</dbReference>
<dbReference type="GO" id="GO:0006231">
    <property type="term" value="P:dTMP biosynthetic process"/>
    <property type="evidence" value="ECO:0007669"/>
    <property type="project" value="InterPro"/>
</dbReference>
<dbReference type="GO" id="GO:0006730">
    <property type="term" value="P:one-carbon metabolic process"/>
    <property type="evidence" value="ECO:0007669"/>
    <property type="project" value="UniProtKB-KW"/>
</dbReference>
<comment type="catalytic activity">
    <reaction evidence="12">
        <text>(6S)-5,6,7,8-tetrahydrofolate + NADP(+) = 7,8-dihydrofolate + NADPH + H(+)</text>
        <dbReference type="Rhea" id="RHEA:15009"/>
        <dbReference type="ChEBI" id="CHEBI:15378"/>
        <dbReference type="ChEBI" id="CHEBI:57451"/>
        <dbReference type="ChEBI" id="CHEBI:57453"/>
        <dbReference type="ChEBI" id="CHEBI:57783"/>
        <dbReference type="ChEBI" id="CHEBI:58349"/>
        <dbReference type="EC" id="1.5.1.3"/>
    </reaction>
</comment>
<evidence type="ECO:0000256" key="1">
    <source>
        <dbReference type="ARBA" id="ARBA00004903"/>
    </source>
</evidence>
<evidence type="ECO:0000256" key="7">
    <source>
        <dbReference type="ARBA" id="ARBA00022727"/>
    </source>
</evidence>
<dbReference type="PRINTS" id="PR00108">
    <property type="entry name" value="THYMDSNTHASE"/>
</dbReference>
<feature type="domain" description="DHFR" evidence="13">
    <location>
        <begin position="2"/>
        <end position="207"/>
    </location>
</feature>
<dbReference type="GO" id="GO:0004146">
    <property type="term" value="F:dihydrofolate reductase activity"/>
    <property type="evidence" value="ECO:0007669"/>
    <property type="project" value="UniProtKB-EC"/>
</dbReference>
<evidence type="ECO:0000256" key="10">
    <source>
        <dbReference type="ARBA" id="ARBA00023268"/>
    </source>
</evidence>
<comment type="pathway">
    <text evidence="1">Cofactor biosynthesis; tetrahydrofolate biosynthesis; 5,6,7,8-tetrahydrofolate from 7,8-dihydrofolate: step 1/1.</text>
</comment>
<keyword evidence="6" id="KW-0808">Transferase</keyword>
<dbReference type="PROSITE" id="PS00091">
    <property type="entry name" value="THYMIDYLATE_SYNTHASE"/>
    <property type="match status" value="1"/>
</dbReference>
<keyword evidence="4" id="KW-0554">One-carbon metabolism</keyword>
<dbReference type="InterPro" id="IPR017925">
    <property type="entry name" value="DHFR_CS"/>
</dbReference>
<dbReference type="PROSITE" id="PS51330">
    <property type="entry name" value="DHFR_2"/>
    <property type="match status" value="1"/>
</dbReference>